<evidence type="ECO:0000313" key="2">
    <source>
        <dbReference type="EMBL" id="GMI02630.1"/>
    </source>
</evidence>
<dbReference type="AlphaFoldDB" id="A0A9W7C4E2"/>
<proteinExistence type="predicted"/>
<dbReference type="SUPFAM" id="SSF56219">
    <property type="entry name" value="DNase I-like"/>
    <property type="match status" value="1"/>
</dbReference>
<organism evidence="2 3">
    <name type="scientific">Triparma strigata</name>
    <dbReference type="NCBI Taxonomy" id="1606541"/>
    <lineage>
        <taxon>Eukaryota</taxon>
        <taxon>Sar</taxon>
        <taxon>Stramenopiles</taxon>
        <taxon>Ochrophyta</taxon>
        <taxon>Bolidophyceae</taxon>
        <taxon>Parmales</taxon>
        <taxon>Triparmaceae</taxon>
        <taxon>Triparma</taxon>
    </lineage>
</organism>
<dbReference type="EMBL" id="BRXY01000623">
    <property type="protein sequence ID" value="GMI02630.1"/>
    <property type="molecule type" value="Genomic_DNA"/>
</dbReference>
<dbReference type="Gene3D" id="3.60.10.10">
    <property type="entry name" value="Endonuclease/exonuclease/phosphatase"/>
    <property type="match status" value="1"/>
</dbReference>
<feature type="compositionally biased region" description="Polar residues" evidence="1">
    <location>
        <begin position="43"/>
        <end position="53"/>
    </location>
</feature>
<feature type="compositionally biased region" description="Low complexity" evidence="1">
    <location>
        <begin position="54"/>
        <end position="65"/>
    </location>
</feature>
<name>A0A9W7C4E2_9STRA</name>
<keyword evidence="3" id="KW-1185">Reference proteome</keyword>
<gene>
    <name evidence="2" type="ORF">TrST_g8250</name>
</gene>
<sequence length="583" mass="65803">MNSPKNVRGAEGNDDDIFVVKEENSNPKHEGKLGGDHQPSIGKVSTSSTPGNISSQKTSSSKPSQNYVIMQWNQKDLTLLKNTADGYKASRDRAVNVARTIRDHKSGKGPAVCVFEEVRTGGGGERAVEFIVELLNYPTTLTHLLNIPNSENWEQILEKEKKEKKTSTKEEKTWDYRLSGLVNPLGRRRELYAIIWCKEIMGNIEDDQTNGHRLMTKGFHQLNPSRNAAFAERDNSVESTQNTNDTRRLAEAPSLFIGRAEIDLTDVHTMWQGLHDLAGNVSLYFDRAPVLFSFSKVPGIDFTIHIIVCHSATGGESKSPHQNMIETACLQSICTQATKKDDEGFVVLLGDFNTAEDHNQTEFMWDEELPFQYMWDKDVSFPEDVSKLFESTRKEFLSCYYRGVPSALPTNVYPFLAGENATPKHNDDIWLPKKSDKMKELTYVGTLDGSGNKHKGVVITIPDWVLHLWDLKTRAYFDEIGNAKLSRASKHTLNRLLSMTWSDHRPISVDLSPVSYANEPSFSPAKKLRVEFEAEELGQEVLDEIKWAEMYLDMMKLQVGDDASIQDDEQLDMDGEQGQQMAL</sequence>
<evidence type="ECO:0008006" key="4">
    <source>
        <dbReference type="Google" id="ProtNLM"/>
    </source>
</evidence>
<comment type="caution">
    <text evidence="2">The sequence shown here is derived from an EMBL/GenBank/DDBJ whole genome shotgun (WGS) entry which is preliminary data.</text>
</comment>
<protein>
    <recommendedName>
        <fullName evidence="4">Endonuclease/exonuclease/phosphatase domain-containing protein</fullName>
    </recommendedName>
</protein>
<dbReference type="InterPro" id="IPR036691">
    <property type="entry name" value="Endo/exonu/phosph_ase_sf"/>
</dbReference>
<accession>A0A9W7C4E2</accession>
<dbReference type="Proteomes" id="UP001165085">
    <property type="component" value="Unassembled WGS sequence"/>
</dbReference>
<evidence type="ECO:0000313" key="3">
    <source>
        <dbReference type="Proteomes" id="UP001165085"/>
    </source>
</evidence>
<reference evidence="3" key="1">
    <citation type="journal article" date="2023" name="Commun. Biol.">
        <title>Genome analysis of Parmales, the sister group of diatoms, reveals the evolutionary specialization of diatoms from phago-mixotrophs to photoautotrophs.</title>
        <authorList>
            <person name="Ban H."/>
            <person name="Sato S."/>
            <person name="Yoshikawa S."/>
            <person name="Yamada K."/>
            <person name="Nakamura Y."/>
            <person name="Ichinomiya M."/>
            <person name="Sato N."/>
            <person name="Blanc-Mathieu R."/>
            <person name="Endo H."/>
            <person name="Kuwata A."/>
            <person name="Ogata H."/>
        </authorList>
    </citation>
    <scope>NUCLEOTIDE SEQUENCE [LARGE SCALE GENOMIC DNA]</scope>
    <source>
        <strain evidence="3">NIES 3701</strain>
    </source>
</reference>
<dbReference type="OrthoDB" id="194855at2759"/>
<feature type="region of interest" description="Disordered" evidence="1">
    <location>
        <begin position="1"/>
        <end position="65"/>
    </location>
</feature>
<feature type="compositionally biased region" description="Basic and acidic residues" evidence="1">
    <location>
        <begin position="18"/>
        <end position="35"/>
    </location>
</feature>
<evidence type="ECO:0000256" key="1">
    <source>
        <dbReference type="SAM" id="MobiDB-lite"/>
    </source>
</evidence>